<dbReference type="AlphaFoldDB" id="A0A0C3Q5K9"/>
<organism evidence="1 2">
    <name type="scientific">Tulasnella calospora MUT 4182</name>
    <dbReference type="NCBI Taxonomy" id="1051891"/>
    <lineage>
        <taxon>Eukaryota</taxon>
        <taxon>Fungi</taxon>
        <taxon>Dikarya</taxon>
        <taxon>Basidiomycota</taxon>
        <taxon>Agaricomycotina</taxon>
        <taxon>Agaricomycetes</taxon>
        <taxon>Cantharellales</taxon>
        <taxon>Tulasnellaceae</taxon>
        <taxon>Tulasnella</taxon>
    </lineage>
</organism>
<evidence type="ECO:0000313" key="1">
    <source>
        <dbReference type="EMBL" id="KIO18896.1"/>
    </source>
</evidence>
<name>A0A0C3Q5K9_9AGAM</name>
<reference evidence="1 2" key="1">
    <citation type="submission" date="2014-04" db="EMBL/GenBank/DDBJ databases">
        <authorList>
            <consortium name="DOE Joint Genome Institute"/>
            <person name="Kuo A."/>
            <person name="Girlanda M."/>
            <person name="Perotto S."/>
            <person name="Kohler A."/>
            <person name="Nagy L.G."/>
            <person name="Floudas D."/>
            <person name="Copeland A."/>
            <person name="Barry K.W."/>
            <person name="Cichocki N."/>
            <person name="Veneault-Fourrey C."/>
            <person name="LaButti K."/>
            <person name="Lindquist E.A."/>
            <person name="Lipzen A."/>
            <person name="Lundell T."/>
            <person name="Morin E."/>
            <person name="Murat C."/>
            <person name="Sun H."/>
            <person name="Tunlid A."/>
            <person name="Henrissat B."/>
            <person name="Grigoriev I.V."/>
            <person name="Hibbett D.S."/>
            <person name="Martin F."/>
            <person name="Nordberg H.P."/>
            <person name="Cantor M.N."/>
            <person name="Hua S.X."/>
        </authorList>
    </citation>
    <scope>NUCLEOTIDE SEQUENCE [LARGE SCALE GENOMIC DNA]</scope>
    <source>
        <strain evidence="1 2">MUT 4182</strain>
    </source>
</reference>
<dbReference type="EMBL" id="KN823252">
    <property type="protein sequence ID" value="KIO18896.1"/>
    <property type="molecule type" value="Genomic_DNA"/>
</dbReference>
<dbReference type="HOGENOM" id="CLU_2559978_0_0_1"/>
<sequence>MAGPVHKRTSCPHFGGKPSDLCITSSCRRYHSSHGRRTDPRFAPASDLIRAHVKLFMQQSLSTSSSRITKRSACEATTSLMG</sequence>
<dbReference type="Proteomes" id="UP000054248">
    <property type="component" value="Unassembled WGS sequence"/>
</dbReference>
<gene>
    <name evidence="1" type="ORF">M407DRAFT_154388</name>
</gene>
<protein>
    <submittedName>
        <fullName evidence="1">Uncharacterized protein</fullName>
    </submittedName>
</protein>
<keyword evidence="2" id="KW-1185">Reference proteome</keyword>
<reference evidence="2" key="2">
    <citation type="submission" date="2015-01" db="EMBL/GenBank/DDBJ databases">
        <title>Evolutionary Origins and Diversification of the Mycorrhizal Mutualists.</title>
        <authorList>
            <consortium name="DOE Joint Genome Institute"/>
            <consortium name="Mycorrhizal Genomics Consortium"/>
            <person name="Kohler A."/>
            <person name="Kuo A."/>
            <person name="Nagy L.G."/>
            <person name="Floudas D."/>
            <person name="Copeland A."/>
            <person name="Barry K.W."/>
            <person name="Cichocki N."/>
            <person name="Veneault-Fourrey C."/>
            <person name="LaButti K."/>
            <person name="Lindquist E.A."/>
            <person name="Lipzen A."/>
            <person name="Lundell T."/>
            <person name="Morin E."/>
            <person name="Murat C."/>
            <person name="Riley R."/>
            <person name="Ohm R."/>
            <person name="Sun H."/>
            <person name="Tunlid A."/>
            <person name="Henrissat B."/>
            <person name="Grigoriev I.V."/>
            <person name="Hibbett D.S."/>
            <person name="Martin F."/>
        </authorList>
    </citation>
    <scope>NUCLEOTIDE SEQUENCE [LARGE SCALE GENOMIC DNA]</scope>
    <source>
        <strain evidence="2">MUT 4182</strain>
    </source>
</reference>
<proteinExistence type="predicted"/>
<accession>A0A0C3Q5K9</accession>
<evidence type="ECO:0000313" key="2">
    <source>
        <dbReference type="Proteomes" id="UP000054248"/>
    </source>
</evidence>